<dbReference type="Proteomes" id="UP001177021">
    <property type="component" value="Unassembled WGS sequence"/>
</dbReference>
<accession>A0ACB0KZQ4</accession>
<keyword evidence="2" id="KW-1185">Reference proteome</keyword>
<protein>
    <submittedName>
        <fullName evidence="1">Uncharacterized protein</fullName>
    </submittedName>
</protein>
<reference evidence="1" key="1">
    <citation type="submission" date="2023-10" db="EMBL/GenBank/DDBJ databases">
        <authorList>
            <person name="Rodriguez Cubillos JULIANA M."/>
            <person name="De Vega J."/>
        </authorList>
    </citation>
    <scope>NUCLEOTIDE SEQUENCE</scope>
</reference>
<evidence type="ECO:0000313" key="2">
    <source>
        <dbReference type="Proteomes" id="UP001177021"/>
    </source>
</evidence>
<dbReference type="EMBL" id="CASHSV030000409">
    <property type="protein sequence ID" value="CAJ2662638.1"/>
    <property type="molecule type" value="Genomic_DNA"/>
</dbReference>
<organism evidence="1 2">
    <name type="scientific">Trifolium pratense</name>
    <name type="common">Red clover</name>
    <dbReference type="NCBI Taxonomy" id="57577"/>
    <lineage>
        <taxon>Eukaryota</taxon>
        <taxon>Viridiplantae</taxon>
        <taxon>Streptophyta</taxon>
        <taxon>Embryophyta</taxon>
        <taxon>Tracheophyta</taxon>
        <taxon>Spermatophyta</taxon>
        <taxon>Magnoliopsida</taxon>
        <taxon>eudicotyledons</taxon>
        <taxon>Gunneridae</taxon>
        <taxon>Pentapetalae</taxon>
        <taxon>rosids</taxon>
        <taxon>fabids</taxon>
        <taxon>Fabales</taxon>
        <taxon>Fabaceae</taxon>
        <taxon>Papilionoideae</taxon>
        <taxon>50 kb inversion clade</taxon>
        <taxon>NPAAA clade</taxon>
        <taxon>Hologalegina</taxon>
        <taxon>IRL clade</taxon>
        <taxon>Trifolieae</taxon>
        <taxon>Trifolium</taxon>
    </lineage>
</organism>
<proteinExistence type="predicted"/>
<name>A0ACB0KZQ4_TRIPR</name>
<comment type="caution">
    <text evidence="1">The sequence shown here is derived from an EMBL/GenBank/DDBJ whole genome shotgun (WGS) entry which is preliminary data.</text>
</comment>
<evidence type="ECO:0000313" key="1">
    <source>
        <dbReference type="EMBL" id="CAJ2662638.1"/>
    </source>
</evidence>
<sequence>MHRMATIIASNGRVSNLGATAFTRYLLKKYSNVASVIEWEQTFKSTCDARLSAELESVSIRQTGGAAQEGDPSLVLSSISAIVGSVAPTLAKMPDFSSGNNQSSIVSLNYASCILRMHITCLRLLKEALGERQSRVFDIALATEASNVFDGVFAPSKASRAQFQMSSSEVHDTSAAANSNDVGNNSVKTVDSMLLQAKWFLGGQDVLFGRKTIRQRLHNIAESKGLSAKMQYSEPWGWCSPCTDPVTIKGEKKFDATSLEEGEVVDEGIDLKRSLKGLSQVY</sequence>
<gene>
    <name evidence="1" type="ORF">MILVUS5_LOCUS28198</name>
</gene>